<dbReference type="Gene3D" id="2.30.30.130">
    <property type="entry name" value="Transposase, Mu, C-terminal"/>
    <property type="match status" value="1"/>
</dbReference>
<dbReference type="InterPro" id="IPR012337">
    <property type="entry name" value="RNaseH-like_sf"/>
</dbReference>
<accession>A0ABU7ZSN2</accession>
<dbReference type="InterPro" id="IPR009061">
    <property type="entry name" value="DNA-bd_dom_put_sf"/>
</dbReference>
<feature type="domain" description="Integrase catalytic" evidence="1">
    <location>
        <begin position="265"/>
        <end position="471"/>
    </location>
</feature>
<dbReference type="Pfam" id="PF09039">
    <property type="entry name" value="HTH_Tnp_Mu_2"/>
    <property type="match status" value="1"/>
</dbReference>
<dbReference type="Gene3D" id="1.10.10.60">
    <property type="entry name" value="Homeodomain-like"/>
    <property type="match status" value="2"/>
</dbReference>
<proteinExistence type="predicted"/>
<dbReference type="RefSeq" id="WP_334252388.1">
    <property type="nucleotide sequence ID" value="NZ_JBAKBE010000011.1"/>
</dbReference>
<keyword evidence="4" id="KW-1185">Reference proteome</keyword>
<dbReference type="InterPro" id="IPR015378">
    <property type="entry name" value="Transposase-like_Mu_C"/>
</dbReference>
<dbReference type="InterPro" id="IPR009004">
    <property type="entry name" value="Transposase_Mu_C"/>
</dbReference>
<dbReference type="SUPFAM" id="SSF53098">
    <property type="entry name" value="Ribonuclease H-like"/>
    <property type="match status" value="1"/>
</dbReference>
<evidence type="ECO:0000313" key="3">
    <source>
        <dbReference type="EMBL" id="MEH0098058.1"/>
    </source>
</evidence>
<dbReference type="InterPro" id="IPR015126">
    <property type="entry name" value="Mu_I-gamma"/>
</dbReference>
<dbReference type="EMBL" id="JBAKBE010000011">
    <property type="protein sequence ID" value="MEH0098058.1"/>
    <property type="molecule type" value="Genomic_DNA"/>
</dbReference>
<sequence>MSKEWFSPAEFAAFRLPFMPTTKARINQMADRDGWRRPDLEWPANPAGVWRRREGRGGGYEYRMAVLDSTAQAALMRKLAAQAPVETSVPDAARAELARAAVWEVYERAPERLKEKARHRLQAVQAAQRLVDEGRPRDIAMMEVSRMFGVSERTLWNWRQICYGRPSQDWLAHLVPAYVGRQAEADCTPEAWDFIRADYLRQEQPPFTDCYRRLAAVAAERGWTIPSERTLARRMDALPESVKVLGRKGSEALQRMYPAQERDKSAMLPLEAVNADGHKFDVFVAWPGEKAPVRPVLVVWQDIYSGKILSWRLDRSENAHAVLLALGDMVETWGIPEHAVLDNGRNFASKWLTGGVSNRYRFKVRADEPHGVLTTLQCQVHWATPYHGQAKPIERAFRDLASTIARDPRFAGAWTGNTIANKPANYGSKAVPLDLFERVVAEGIAEHNARTGRRSKVAAGRSFDETFLAAYEQAMPRRVSEAQRRLWLLAAEGVGVRRQDGSIHLMGNRYHHDALHDHRGQKVIVRFDPDRLHDDVHVYRLNGSFICTAECLAAEGFLDVTAAREHAARRKAWLKAQKAMLEAERPMPLAEVAAALDQISRPASETAPQTKVVRPVFRRRGGAAAAAVVAEEMEASGTLVAFGRGLQALKNAGGEDD</sequence>
<dbReference type="Pfam" id="PF02316">
    <property type="entry name" value="HTH_Tnp_Mu_1"/>
    <property type="match status" value="1"/>
</dbReference>
<dbReference type="Gene3D" id="1.10.10.10">
    <property type="entry name" value="Winged helix-like DNA-binding domain superfamily/Winged helix DNA-binding domain"/>
    <property type="match status" value="1"/>
</dbReference>
<gene>
    <name evidence="3" type="ORF">V6L76_17480</name>
</gene>
<evidence type="ECO:0000259" key="1">
    <source>
        <dbReference type="PROSITE" id="PS50994"/>
    </source>
</evidence>
<organism evidence="3 4">
    <name type="scientific">Pannonibacter anstelovis</name>
    <dbReference type="NCBI Taxonomy" id="3121537"/>
    <lineage>
        <taxon>Bacteria</taxon>
        <taxon>Pseudomonadati</taxon>
        <taxon>Pseudomonadota</taxon>
        <taxon>Alphaproteobacteria</taxon>
        <taxon>Hyphomicrobiales</taxon>
        <taxon>Stappiaceae</taxon>
        <taxon>Pannonibacter</taxon>
    </lineage>
</organism>
<reference evidence="3 4" key="1">
    <citation type="submission" date="2024-02" db="EMBL/GenBank/DDBJ databases">
        <title>A new putative Pannonibacter species isolated from two cases of bloodstream infections in paediatric patients.</title>
        <authorList>
            <person name="Castellana S."/>
            <person name="De Laurentiis V."/>
            <person name="Grassi M."/>
            <person name="De Leonardis F."/>
            <person name="Mosca A."/>
            <person name="De Carlo C."/>
            <person name="Sparapano E."/>
            <person name="Ronga L."/>
            <person name="Santacroce L."/>
            <person name="Chironna M."/>
            <person name="De Robertis A."/>
            <person name="Bianco A."/>
            <person name="Del Sambro L."/>
            <person name="Capozzi L."/>
            <person name="Parisi A."/>
        </authorList>
    </citation>
    <scope>NUCLEOTIDE SEQUENCE [LARGE SCALE GENOMIC DNA]</scope>
    <source>
        <strain evidence="3 4">Pt2</strain>
    </source>
</reference>
<dbReference type="InterPro" id="IPR004189">
    <property type="entry name" value="Phage_Mu_transposase"/>
</dbReference>
<dbReference type="SUPFAM" id="SSF46955">
    <property type="entry name" value="Putative DNA-binding domain"/>
    <property type="match status" value="1"/>
</dbReference>
<dbReference type="SUPFAM" id="SSF50610">
    <property type="entry name" value="mu transposase, C-terminal domain"/>
    <property type="match status" value="1"/>
</dbReference>
<dbReference type="Gene3D" id="3.30.420.10">
    <property type="entry name" value="Ribonuclease H-like superfamily/Ribonuclease H"/>
    <property type="match status" value="1"/>
</dbReference>
<evidence type="ECO:0000259" key="2">
    <source>
        <dbReference type="PROSITE" id="PS51702"/>
    </source>
</evidence>
<dbReference type="Pfam" id="PF02914">
    <property type="entry name" value="DDE_2"/>
    <property type="match status" value="1"/>
</dbReference>
<dbReference type="InterPro" id="IPR036397">
    <property type="entry name" value="RNaseH_sf"/>
</dbReference>
<dbReference type="Gene3D" id="6.10.250.2550">
    <property type="match status" value="1"/>
</dbReference>
<dbReference type="InterPro" id="IPR036388">
    <property type="entry name" value="WH-like_DNA-bd_sf"/>
</dbReference>
<dbReference type="InterPro" id="IPR003314">
    <property type="entry name" value="Mu-type_HTH"/>
</dbReference>
<feature type="domain" description="HTH Mu-type" evidence="2">
    <location>
        <begin position="4"/>
        <end position="83"/>
    </location>
</feature>
<dbReference type="PROSITE" id="PS51702">
    <property type="entry name" value="HTH_MU"/>
    <property type="match status" value="1"/>
</dbReference>
<dbReference type="InterPro" id="IPR009057">
    <property type="entry name" value="Homeodomain-like_sf"/>
</dbReference>
<dbReference type="Proteomes" id="UP001380822">
    <property type="component" value="Unassembled WGS sequence"/>
</dbReference>
<dbReference type="InterPro" id="IPR001584">
    <property type="entry name" value="Integrase_cat-core"/>
</dbReference>
<dbReference type="Pfam" id="PF09299">
    <property type="entry name" value="Mu-transpos_C"/>
    <property type="match status" value="1"/>
</dbReference>
<comment type="caution">
    <text evidence="3">The sequence shown here is derived from an EMBL/GenBank/DDBJ whole genome shotgun (WGS) entry which is preliminary data.</text>
</comment>
<protein>
    <submittedName>
        <fullName evidence="3">Transposase domain-containing protein</fullName>
    </submittedName>
</protein>
<name>A0ABU7ZSN2_9HYPH</name>
<dbReference type="SUPFAM" id="SSF46689">
    <property type="entry name" value="Homeodomain-like"/>
    <property type="match status" value="2"/>
</dbReference>
<dbReference type="PROSITE" id="PS50994">
    <property type="entry name" value="INTEGRASE"/>
    <property type="match status" value="1"/>
</dbReference>
<evidence type="ECO:0000313" key="4">
    <source>
        <dbReference type="Proteomes" id="UP001380822"/>
    </source>
</evidence>